<feature type="compositionally biased region" description="Acidic residues" evidence="1">
    <location>
        <begin position="193"/>
        <end position="204"/>
    </location>
</feature>
<gene>
    <name evidence="2" type="ORF">QYT958_LOCUS36798</name>
</gene>
<feature type="region of interest" description="Disordered" evidence="1">
    <location>
        <begin position="186"/>
        <end position="243"/>
    </location>
</feature>
<dbReference type="AlphaFoldDB" id="A0A821ZJP3"/>
<feature type="compositionally biased region" description="Polar residues" evidence="1">
    <location>
        <begin position="221"/>
        <end position="233"/>
    </location>
</feature>
<evidence type="ECO:0000313" key="3">
    <source>
        <dbReference type="Proteomes" id="UP000663848"/>
    </source>
</evidence>
<accession>A0A821ZJP3</accession>
<comment type="caution">
    <text evidence="2">The sequence shown here is derived from an EMBL/GenBank/DDBJ whole genome shotgun (WGS) entry which is preliminary data.</text>
</comment>
<evidence type="ECO:0000313" key="2">
    <source>
        <dbReference type="EMBL" id="CAF4987933.1"/>
    </source>
</evidence>
<name>A0A821ZJP3_9BILA</name>
<evidence type="ECO:0000256" key="1">
    <source>
        <dbReference type="SAM" id="MobiDB-lite"/>
    </source>
</evidence>
<feature type="compositionally biased region" description="Basic and acidic residues" evidence="1">
    <location>
        <begin position="234"/>
        <end position="243"/>
    </location>
</feature>
<dbReference type="SUPFAM" id="SSF47576">
    <property type="entry name" value="Calponin-homology domain, CH-domain"/>
    <property type="match status" value="1"/>
</dbReference>
<proteinExistence type="predicted"/>
<sequence length="243" mass="28590">QDEPLNAHVHLELIEHLMKLYFNIVLDQNLLYQRFERLQLKSVLTLLNKSKQLNTESFLIIWINGICECMVSKWSQRIPPVVDLRSALIDGTCLCALISYYDEKYTIKKTKNDLNSLRNYLNHYNGAKMTNIFPFTVKHLRQNMVLDLNLYGMLVDLFVLYEIDENFDKRSFFNENEDEENMCTNKSNQTYSIDDDDENNEDGTNEFFILHNNNNNNNNNEQITTGGILQTSTNHDRQMVKNE</sequence>
<dbReference type="InterPro" id="IPR036872">
    <property type="entry name" value="CH_dom_sf"/>
</dbReference>
<feature type="non-terminal residue" evidence="2">
    <location>
        <position position="1"/>
    </location>
</feature>
<dbReference type="Proteomes" id="UP000663848">
    <property type="component" value="Unassembled WGS sequence"/>
</dbReference>
<protein>
    <submittedName>
        <fullName evidence="2">Uncharacterized protein</fullName>
    </submittedName>
</protein>
<dbReference type="EMBL" id="CAJOBR010029814">
    <property type="protein sequence ID" value="CAF4987933.1"/>
    <property type="molecule type" value="Genomic_DNA"/>
</dbReference>
<organism evidence="2 3">
    <name type="scientific">Rotaria socialis</name>
    <dbReference type="NCBI Taxonomy" id="392032"/>
    <lineage>
        <taxon>Eukaryota</taxon>
        <taxon>Metazoa</taxon>
        <taxon>Spiralia</taxon>
        <taxon>Gnathifera</taxon>
        <taxon>Rotifera</taxon>
        <taxon>Eurotatoria</taxon>
        <taxon>Bdelloidea</taxon>
        <taxon>Philodinida</taxon>
        <taxon>Philodinidae</taxon>
        <taxon>Rotaria</taxon>
    </lineage>
</organism>
<reference evidence="2" key="1">
    <citation type="submission" date="2021-02" db="EMBL/GenBank/DDBJ databases">
        <authorList>
            <person name="Nowell W R."/>
        </authorList>
    </citation>
    <scope>NUCLEOTIDE SEQUENCE</scope>
</reference>